<dbReference type="HOGENOM" id="CLU_371672_0_0_4"/>
<gene>
    <name evidence="2" type="ordered locus">Rfer_1175</name>
</gene>
<sequence>MQAGDLIVEHDACGASNQRIIFFDEVTDTIWKGSIAFITEQGQSRRAYCPQPKIESLRVFQKKIAENLLSCVPFNVPGEWSWTNKDFEARDLSILRRERRQRLKWKARRDQAFELIKPLVTKYTIDDILHQSLHLSWPARRARELGMRSSRDIYCALHKYLTGLGNKNALLPAYGNCGGAGKQKFFTTPPGKISGEIINGFNSDKLARIRMGLGWKKHKKEGVSVRVAYDRFLNEFYASQVCWKDSMMKVILLPPDQYPSEYQFAEWGPRYEGNMSAKSVNDGETSHRKKVALRSGQSRTSVISAGLLGQIDTTPCDQNLVSESSRLKILRTPYKAELADSFLGYIYGIHVGFEHPCTTTNLLAILNGASSKVEFCARYGINIREHEWISLTPRRILGDNGEMKSETGLISIEEMEASIEFCESYFGERKAVLESSNHRGHVHNDHLIPGSNKGRQTKRGEKPPGLDACFTFQEYMPLLIQSILYRNNEEIIPYPLIEMRKDGVRPVRIEMMKWCIEKGYVASTPTDIDALRVRCLPRLKAVLHADGVHLFDPTSAYECLIPSLRYSSQWLHQSGALERAHTRRRRLEVHVNPSNLQEIWLNLDGLRPLQIQTRDPYMAQVTLYDWLSISSDDKVKNLLSRQEHREYHVGRIATIDHVAKKARKEKKQEFDALDKKPSKASQLKGKRQNTHAEMLAQGLFPKPMASQQLNNMKNEQVVPATLSAQSISNPSPNPVRDLLRQLRRGHQS</sequence>
<dbReference type="RefSeq" id="WP_011463480.1">
    <property type="nucleotide sequence ID" value="NC_007908.1"/>
</dbReference>
<proteinExistence type="predicted"/>
<accession>Q21Z92</accession>
<dbReference type="STRING" id="338969.Rfer_1175"/>
<name>Q21Z92_ALBFT</name>
<feature type="compositionally biased region" description="Polar residues" evidence="1">
    <location>
        <begin position="705"/>
        <end position="714"/>
    </location>
</feature>
<dbReference type="EMBL" id="CP000267">
    <property type="protein sequence ID" value="ABD68911.1"/>
    <property type="molecule type" value="Genomic_DNA"/>
</dbReference>
<dbReference type="KEGG" id="rfr:Rfer_1175"/>
<evidence type="ECO:0000256" key="1">
    <source>
        <dbReference type="SAM" id="MobiDB-lite"/>
    </source>
</evidence>
<protein>
    <submittedName>
        <fullName evidence="2">Uncharacterized protein</fullName>
    </submittedName>
</protein>
<dbReference type="OrthoDB" id="5439087at2"/>
<dbReference type="Proteomes" id="UP000008332">
    <property type="component" value="Chromosome"/>
</dbReference>
<evidence type="ECO:0000313" key="2">
    <source>
        <dbReference type="EMBL" id="ABD68911.1"/>
    </source>
</evidence>
<dbReference type="eggNOG" id="COG2801">
    <property type="taxonomic scope" value="Bacteria"/>
</dbReference>
<feature type="compositionally biased region" description="Basic and acidic residues" evidence="1">
    <location>
        <begin position="668"/>
        <end position="677"/>
    </location>
</feature>
<evidence type="ECO:0000313" key="3">
    <source>
        <dbReference type="Proteomes" id="UP000008332"/>
    </source>
</evidence>
<organism evidence="2 3">
    <name type="scientific">Albidiferax ferrireducens (strain ATCC BAA-621 / DSM 15236 / T118)</name>
    <name type="common">Rhodoferax ferrireducens</name>
    <dbReference type="NCBI Taxonomy" id="338969"/>
    <lineage>
        <taxon>Bacteria</taxon>
        <taxon>Pseudomonadati</taxon>
        <taxon>Pseudomonadota</taxon>
        <taxon>Betaproteobacteria</taxon>
        <taxon>Burkholderiales</taxon>
        <taxon>Comamonadaceae</taxon>
        <taxon>Rhodoferax</taxon>
    </lineage>
</organism>
<feature type="region of interest" description="Disordered" evidence="1">
    <location>
        <begin position="668"/>
        <end position="736"/>
    </location>
</feature>
<dbReference type="AlphaFoldDB" id="Q21Z92"/>
<reference evidence="3" key="1">
    <citation type="submission" date="2006-02" db="EMBL/GenBank/DDBJ databases">
        <title>Complete sequence of chromosome of Rhodoferax ferrireducens DSM 15236.</title>
        <authorList>
            <person name="Copeland A."/>
            <person name="Lucas S."/>
            <person name="Lapidus A."/>
            <person name="Barry K."/>
            <person name="Detter J.C."/>
            <person name="Glavina del Rio T."/>
            <person name="Hammon N."/>
            <person name="Israni S."/>
            <person name="Pitluck S."/>
            <person name="Brettin T."/>
            <person name="Bruce D."/>
            <person name="Han C."/>
            <person name="Tapia R."/>
            <person name="Gilna P."/>
            <person name="Kiss H."/>
            <person name="Schmutz J."/>
            <person name="Larimer F."/>
            <person name="Land M."/>
            <person name="Kyrpides N."/>
            <person name="Ivanova N."/>
            <person name="Richardson P."/>
        </authorList>
    </citation>
    <scope>NUCLEOTIDE SEQUENCE [LARGE SCALE GENOMIC DNA]</scope>
    <source>
        <strain evidence="3">ATCC BAA-621 / DSM 15236 / T118</strain>
    </source>
</reference>
<keyword evidence="3" id="KW-1185">Reference proteome</keyword>